<protein>
    <recommendedName>
        <fullName evidence="2">Zn(2)-C6 fungal-type domain-containing protein</fullName>
    </recommendedName>
</protein>
<dbReference type="GO" id="GO:0008270">
    <property type="term" value="F:zinc ion binding"/>
    <property type="evidence" value="ECO:0007669"/>
    <property type="project" value="InterPro"/>
</dbReference>
<gene>
    <name evidence="3" type="ORF">B0I35DRAFT_481553</name>
</gene>
<dbReference type="Proteomes" id="UP000813444">
    <property type="component" value="Unassembled WGS sequence"/>
</dbReference>
<evidence type="ECO:0000313" key="4">
    <source>
        <dbReference type="Proteomes" id="UP000813444"/>
    </source>
</evidence>
<evidence type="ECO:0000313" key="3">
    <source>
        <dbReference type="EMBL" id="KAH7311599.1"/>
    </source>
</evidence>
<sequence length="401" mass="44907">MASTARQGTHERRILRRSRLGCRNCKLRKLKCDESKPHCRRCTSFGVLCNYALSVPDLQPIAPGTGKSLMARGRTPLLSPPVGSPVWSSDASTHFQMNAKCQDFVTRYLGRSLLTPHDPNMCQVNRRLLKLAFAYPCLMHASLAVALTYDRSLNTSSPSPRTVEECYHWSQGTVLLNKRLEEPIDPEDRDPIWGTAAALAILSFASPDASTPEESWPMTTSGQSDLDWVRMSKGKMSLWHIVNPLRPDSIFSIMTGTYAQMNSPMPEKGAGGIPIPLAAACLLNESSTAETSPYFSAAHAVSHILDLPDDDISTGNTEIFRRCIHGRFQELLRNRDPVALLLLYLYYRKAGRSIWWIELRARVECPSICLYLQLHHRDNLLVQALLPGGAFAEIHTWHDRP</sequence>
<feature type="domain" description="Zn(2)-C6 fungal-type" evidence="2">
    <location>
        <begin position="21"/>
        <end position="51"/>
    </location>
</feature>
<keyword evidence="1" id="KW-0539">Nucleus</keyword>
<comment type="caution">
    <text evidence="3">The sequence shown here is derived from an EMBL/GenBank/DDBJ whole genome shotgun (WGS) entry which is preliminary data.</text>
</comment>
<dbReference type="PROSITE" id="PS50048">
    <property type="entry name" value="ZN2_CY6_FUNGAL_2"/>
    <property type="match status" value="1"/>
</dbReference>
<dbReference type="PANTHER" id="PTHR47657">
    <property type="entry name" value="STEROL REGULATORY ELEMENT-BINDING PROTEIN ECM22"/>
    <property type="match status" value="1"/>
</dbReference>
<dbReference type="PANTHER" id="PTHR47657:SF11">
    <property type="entry name" value="FINGER DOMAIN PROTEIN, PUTATIVE (AFU_ORTHOLOGUE AFUA_1G01650)-RELATED"/>
    <property type="match status" value="1"/>
</dbReference>
<dbReference type="SMART" id="SM00066">
    <property type="entry name" value="GAL4"/>
    <property type="match status" value="1"/>
</dbReference>
<reference evidence="3" key="1">
    <citation type="journal article" date="2021" name="Nat. Commun.">
        <title>Genetic determinants of endophytism in the Arabidopsis root mycobiome.</title>
        <authorList>
            <person name="Mesny F."/>
            <person name="Miyauchi S."/>
            <person name="Thiergart T."/>
            <person name="Pickel B."/>
            <person name="Atanasova L."/>
            <person name="Karlsson M."/>
            <person name="Huettel B."/>
            <person name="Barry K.W."/>
            <person name="Haridas S."/>
            <person name="Chen C."/>
            <person name="Bauer D."/>
            <person name="Andreopoulos W."/>
            <person name="Pangilinan J."/>
            <person name="LaButti K."/>
            <person name="Riley R."/>
            <person name="Lipzen A."/>
            <person name="Clum A."/>
            <person name="Drula E."/>
            <person name="Henrissat B."/>
            <person name="Kohler A."/>
            <person name="Grigoriev I.V."/>
            <person name="Martin F.M."/>
            <person name="Hacquard S."/>
        </authorList>
    </citation>
    <scope>NUCLEOTIDE SEQUENCE</scope>
    <source>
        <strain evidence="3">MPI-CAGE-CH-0235</strain>
    </source>
</reference>
<accession>A0A8K0SJX5</accession>
<proteinExistence type="predicted"/>
<dbReference type="InterPro" id="IPR052400">
    <property type="entry name" value="Zn2-C6_fungal_TF"/>
</dbReference>
<dbReference type="InterPro" id="IPR001138">
    <property type="entry name" value="Zn2Cys6_DnaBD"/>
</dbReference>
<evidence type="ECO:0000259" key="2">
    <source>
        <dbReference type="PROSITE" id="PS50048"/>
    </source>
</evidence>
<keyword evidence="4" id="KW-1185">Reference proteome</keyword>
<dbReference type="Gene3D" id="4.10.240.10">
    <property type="entry name" value="Zn(2)-C6 fungal-type DNA-binding domain"/>
    <property type="match status" value="1"/>
</dbReference>
<dbReference type="Pfam" id="PF00172">
    <property type="entry name" value="Zn_clus"/>
    <property type="match status" value="1"/>
</dbReference>
<dbReference type="PROSITE" id="PS00463">
    <property type="entry name" value="ZN2_CY6_FUNGAL_1"/>
    <property type="match status" value="1"/>
</dbReference>
<name>A0A8K0SJX5_9HYPO</name>
<dbReference type="CDD" id="cd00067">
    <property type="entry name" value="GAL4"/>
    <property type="match status" value="1"/>
</dbReference>
<dbReference type="InterPro" id="IPR036864">
    <property type="entry name" value="Zn2-C6_fun-type_DNA-bd_sf"/>
</dbReference>
<evidence type="ECO:0000256" key="1">
    <source>
        <dbReference type="ARBA" id="ARBA00023242"/>
    </source>
</evidence>
<dbReference type="SUPFAM" id="SSF57701">
    <property type="entry name" value="Zn2/Cys6 DNA-binding domain"/>
    <property type="match status" value="1"/>
</dbReference>
<dbReference type="EMBL" id="JAGPNK010000011">
    <property type="protein sequence ID" value="KAH7311599.1"/>
    <property type="molecule type" value="Genomic_DNA"/>
</dbReference>
<dbReference type="GO" id="GO:0000981">
    <property type="term" value="F:DNA-binding transcription factor activity, RNA polymerase II-specific"/>
    <property type="evidence" value="ECO:0007669"/>
    <property type="project" value="InterPro"/>
</dbReference>
<dbReference type="OrthoDB" id="3031538at2759"/>
<dbReference type="AlphaFoldDB" id="A0A8K0SJX5"/>
<organism evidence="3 4">
    <name type="scientific">Stachybotrys elegans</name>
    <dbReference type="NCBI Taxonomy" id="80388"/>
    <lineage>
        <taxon>Eukaryota</taxon>
        <taxon>Fungi</taxon>
        <taxon>Dikarya</taxon>
        <taxon>Ascomycota</taxon>
        <taxon>Pezizomycotina</taxon>
        <taxon>Sordariomycetes</taxon>
        <taxon>Hypocreomycetidae</taxon>
        <taxon>Hypocreales</taxon>
        <taxon>Stachybotryaceae</taxon>
        <taxon>Stachybotrys</taxon>
    </lineage>
</organism>